<comment type="caution">
    <text evidence="1">The sequence shown here is derived from an EMBL/GenBank/DDBJ whole genome shotgun (WGS) entry which is preliminary data.</text>
</comment>
<evidence type="ECO:0000313" key="2">
    <source>
        <dbReference type="Proteomes" id="UP000177693"/>
    </source>
</evidence>
<protein>
    <submittedName>
        <fullName evidence="1">Uncharacterized protein</fullName>
    </submittedName>
</protein>
<dbReference type="EMBL" id="MFVL01000031">
    <property type="protein sequence ID" value="OGJ00630.1"/>
    <property type="molecule type" value="Genomic_DNA"/>
</dbReference>
<dbReference type="AlphaFoldDB" id="A0A1F6Y2N8"/>
<evidence type="ECO:0000313" key="1">
    <source>
        <dbReference type="EMBL" id="OGJ00630.1"/>
    </source>
</evidence>
<sequence>MNHRDYKKFNNGSIAHIYNRGNNKGKIFFDEQDYKAFLFRLALALGFYQKELKGENLLSMSLLNHIRTYFQNK</sequence>
<organism evidence="1 2">
    <name type="scientific">Candidatus Nomurabacteria bacterium RIFCSPLOWO2_02_FULL_40_67</name>
    <dbReference type="NCBI Taxonomy" id="1801787"/>
    <lineage>
        <taxon>Bacteria</taxon>
        <taxon>Candidatus Nomuraibacteriota</taxon>
    </lineage>
</organism>
<reference evidence="1 2" key="1">
    <citation type="journal article" date="2016" name="Nat. Commun.">
        <title>Thousands of microbial genomes shed light on interconnected biogeochemical processes in an aquifer system.</title>
        <authorList>
            <person name="Anantharaman K."/>
            <person name="Brown C.T."/>
            <person name="Hug L.A."/>
            <person name="Sharon I."/>
            <person name="Castelle C.J."/>
            <person name="Probst A.J."/>
            <person name="Thomas B.C."/>
            <person name="Singh A."/>
            <person name="Wilkins M.J."/>
            <person name="Karaoz U."/>
            <person name="Brodie E.L."/>
            <person name="Williams K.H."/>
            <person name="Hubbard S.S."/>
            <person name="Banfield J.F."/>
        </authorList>
    </citation>
    <scope>NUCLEOTIDE SEQUENCE [LARGE SCALE GENOMIC DNA]</scope>
</reference>
<proteinExistence type="predicted"/>
<gene>
    <name evidence="1" type="ORF">A3I23_03980</name>
</gene>
<name>A0A1F6Y2N8_9BACT</name>
<dbReference type="Proteomes" id="UP000177693">
    <property type="component" value="Unassembled WGS sequence"/>
</dbReference>
<accession>A0A1F6Y2N8</accession>